<evidence type="ECO:0000256" key="2">
    <source>
        <dbReference type="ARBA" id="ARBA00022737"/>
    </source>
</evidence>
<feature type="domain" description="C2H2-type" evidence="6">
    <location>
        <begin position="112"/>
        <end position="140"/>
    </location>
</feature>
<dbReference type="FunFam" id="3.30.160.60:FF:000478">
    <property type="entry name" value="Zinc finger protein 133"/>
    <property type="match status" value="1"/>
</dbReference>
<feature type="domain" description="C2H2-type" evidence="6">
    <location>
        <begin position="56"/>
        <end position="83"/>
    </location>
</feature>
<dbReference type="PROSITE" id="PS50157">
    <property type="entry name" value="ZINC_FINGER_C2H2_2"/>
    <property type="match status" value="3"/>
</dbReference>
<dbReference type="Proteomes" id="UP000499080">
    <property type="component" value="Unassembled WGS sequence"/>
</dbReference>
<organism evidence="7 8">
    <name type="scientific">Araneus ventricosus</name>
    <name type="common">Orbweaver spider</name>
    <name type="synonym">Epeira ventricosa</name>
    <dbReference type="NCBI Taxonomy" id="182803"/>
    <lineage>
        <taxon>Eukaryota</taxon>
        <taxon>Metazoa</taxon>
        <taxon>Ecdysozoa</taxon>
        <taxon>Arthropoda</taxon>
        <taxon>Chelicerata</taxon>
        <taxon>Arachnida</taxon>
        <taxon>Araneae</taxon>
        <taxon>Araneomorphae</taxon>
        <taxon>Entelegynae</taxon>
        <taxon>Araneoidea</taxon>
        <taxon>Araneidae</taxon>
        <taxon>Araneus</taxon>
    </lineage>
</organism>
<dbReference type="GO" id="GO:0005634">
    <property type="term" value="C:nucleus"/>
    <property type="evidence" value="ECO:0007669"/>
    <property type="project" value="TreeGrafter"/>
</dbReference>
<dbReference type="GO" id="GO:0005694">
    <property type="term" value="C:chromosome"/>
    <property type="evidence" value="ECO:0007669"/>
    <property type="project" value="UniProtKB-ARBA"/>
</dbReference>
<keyword evidence="4" id="KW-0862">Zinc</keyword>
<dbReference type="InterPro" id="IPR050688">
    <property type="entry name" value="Zinc_finger/UBP_domain"/>
</dbReference>
<dbReference type="PANTHER" id="PTHR24403:SF107">
    <property type="entry name" value="ZINC FINGER PROTEIN 521"/>
    <property type="match status" value="1"/>
</dbReference>
<evidence type="ECO:0000256" key="5">
    <source>
        <dbReference type="PROSITE-ProRule" id="PRU00042"/>
    </source>
</evidence>
<evidence type="ECO:0000313" key="7">
    <source>
        <dbReference type="EMBL" id="GBN01679.1"/>
    </source>
</evidence>
<dbReference type="PROSITE" id="PS00028">
    <property type="entry name" value="ZINC_FINGER_C2H2_1"/>
    <property type="match status" value="2"/>
</dbReference>
<dbReference type="InterPro" id="IPR036236">
    <property type="entry name" value="Znf_C2H2_sf"/>
</dbReference>
<evidence type="ECO:0000259" key="6">
    <source>
        <dbReference type="PROSITE" id="PS50157"/>
    </source>
</evidence>
<evidence type="ECO:0000256" key="1">
    <source>
        <dbReference type="ARBA" id="ARBA00022723"/>
    </source>
</evidence>
<gene>
    <name evidence="7" type="primary">ZNF585A_0</name>
    <name evidence="7" type="ORF">AVEN_159799_1</name>
</gene>
<sequence>MAVPGNYSPCACLAHSTQRPTPCQDEAISRNGGGTFIDWTDMLSPLPHNSLRKPPYVCHLCPYFSYYKPYLNRHLRTHSSESPFVCQTCGHRFRHSYRLKTHMRIHTGERPYACKFCGKSYTRKESLDFHHSVAHVKADNFT</sequence>
<dbReference type="GO" id="GO:0045944">
    <property type="term" value="P:positive regulation of transcription by RNA polymerase II"/>
    <property type="evidence" value="ECO:0007669"/>
    <property type="project" value="TreeGrafter"/>
</dbReference>
<dbReference type="Gene3D" id="3.30.160.60">
    <property type="entry name" value="Classic Zinc Finger"/>
    <property type="match status" value="2"/>
</dbReference>
<dbReference type="AlphaFoldDB" id="A0A4Y2KI21"/>
<keyword evidence="8" id="KW-1185">Reference proteome</keyword>
<dbReference type="SMART" id="SM00355">
    <property type="entry name" value="ZnF_C2H2"/>
    <property type="match status" value="3"/>
</dbReference>
<dbReference type="GO" id="GO:0043565">
    <property type="term" value="F:sequence-specific DNA binding"/>
    <property type="evidence" value="ECO:0007669"/>
    <property type="project" value="UniProtKB-ARBA"/>
</dbReference>
<protein>
    <submittedName>
        <fullName evidence="7">Zinc finger protein 585A</fullName>
    </submittedName>
</protein>
<evidence type="ECO:0000256" key="3">
    <source>
        <dbReference type="ARBA" id="ARBA00022771"/>
    </source>
</evidence>
<dbReference type="PANTHER" id="PTHR24403">
    <property type="entry name" value="ZINC FINGER PROTEIN"/>
    <property type="match status" value="1"/>
</dbReference>
<feature type="domain" description="C2H2-type" evidence="6">
    <location>
        <begin position="84"/>
        <end position="111"/>
    </location>
</feature>
<dbReference type="FunFam" id="3.30.160.60:FF:001732">
    <property type="entry name" value="Zgc:162936"/>
    <property type="match status" value="1"/>
</dbReference>
<dbReference type="InterPro" id="IPR013087">
    <property type="entry name" value="Znf_C2H2_type"/>
</dbReference>
<dbReference type="SUPFAM" id="SSF57667">
    <property type="entry name" value="beta-beta-alpha zinc fingers"/>
    <property type="match status" value="2"/>
</dbReference>
<dbReference type="EMBL" id="BGPR01004639">
    <property type="protein sequence ID" value="GBN01679.1"/>
    <property type="molecule type" value="Genomic_DNA"/>
</dbReference>
<keyword evidence="2" id="KW-0677">Repeat</keyword>
<accession>A0A4Y2KI21</accession>
<evidence type="ECO:0000313" key="8">
    <source>
        <dbReference type="Proteomes" id="UP000499080"/>
    </source>
</evidence>
<keyword evidence="1" id="KW-0479">Metal-binding</keyword>
<dbReference type="OrthoDB" id="9411774at2759"/>
<proteinExistence type="predicted"/>
<dbReference type="Pfam" id="PF00096">
    <property type="entry name" value="zf-C2H2"/>
    <property type="match status" value="1"/>
</dbReference>
<comment type="caution">
    <text evidence="7">The sequence shown here is derived from an EMBL/GenBank/DDBJ whole genome shotgun (WGS) entry which is preliminary data.</text>
</comment>
<name>A0A4Y2KI21_ARAVE</name>
<evidence type="ECO:0000256" key="4">
    <source>
        <dbReference type="ARBA" id="ARBA00022833"/>
    </source>
</evidence>
<keyword evidence="3 5" id="KW-0863">Zinc-finger</keyword>
<dbReference type="Pfam" id="PF13465">
    <property type="entry name" value="zf-H2C2_2"/>
    <property type="match status" value="1"/>
</dbReference>
<dbReference type="GO" id="GO:0008270">
    <property type="term" value="F:zinc ion binding"/>
    <property type="evidence" value="ECO:0007669"/>
    <property type="project" value="UniProtKB-KW"/>
</dbReference>
<reference evidence="7 8" key="1">
    <citation type="journal article" date="2019" name="Sci. Rep.">
        <title>Orb-weaving spider Araneus ventricosus genome elucidates the spidroin gene catalogue.</title>
        <authorList>
            <person name="Kono N."/>
            <person name="Nakamura H."/>
            <person name="Ohtoshi R."/>
            <person name="Moran D.A.P."/>
            <person name="Shinohara A."/>
            <person name="Yoshida Y."/>
            <person name="Fujiwara M."/>
            <person name="Mori M."/>
            <person name="Tomita M."/>
            <person name="Arakawa K."/>
        </authorList>
    </citation>
    <scope>NUCLEOTIDE SEQUENCE [LARGE SCALE GENOMIC DNA]</scope>
</reference>